<comment type="pathway">
    <text evidence="1">One-carbon metabolism; tetrahydrofolate interconversion.</text>
</comment>
<dbReference type="AlphaFoldDB" id="A0A381S8A7"/>
<evidence type="ECO:0000256" key="6">
    <source>
        <dbReference type="ARBA" id="ARBA00022840"/>
    </source>
</evidence>
<protein>
    <recommendedName>
        <fullName evidence="2">formate--tetrahydrofolate ligase</fullName>
        <ecNumber evidence="2">6.3.4.3</ecNumber>
    </recommendedName>
</protein>
<dbReference type="EC" id="6.3.4.3" evidence="2"/>
<dbReference type="FunFam" id="3.10.410.10:FF:000001">
    <property type="entry name" value="Putative formate--tetrahydrofolate ligase"/>
    <property type="match status" value="1"/>
</dbReference>
<dbReference type="InterPro" id="IPR000559">
    <property type="entry name" value="Formate_THF_ligase"/>
</dbReference>
<keyword evidence="3" id="KW-0554">One-carbon metabolism</keyword>
<evidence type="ECO:0000256" key="1">
    <source>
        <dbReference type="ARBA" id="ARBA00004777"/>
    </source>
</evidence>
<keyword evidence="6" id="KW-0067">ATP-binding</keyword>
<evidence type="ECO:0000256" key="5">
    <source>
        <dbReference type="ARBA" id="ARBA00022741"/>
    </source>
</evidence>
<organism evidence="7">
    <name type="scientific">marine metagenome</name>
    <dbReference type="NCBI Taxonomy" id="408172"/>
    <lineage>
        <taxon>unclassified sequences</taxon>
        <taxon>metagenomes</taxon>
        <taxon>ecological metagenomes</taxon>
    </lineage>
</organism>
<name>A0A381S8A7_9ZZZZ</name>
<evidence type="ECO:0000313" key="7">
    <source>
        <dbReference type="EMBL" id="SUZ99531.1"/>
    </source>
</evidence>
<dbReference type="UniPathway" id="UPA00193"/>
<proteinExistence type="inferred from homology"/>
<gene>
    <name evidence="7" type="ORF">METZ01_LOCUS52385</name>
</gene>
<keyword evidence="5" id="KW-0547">Nucleotide-binding</keyword>
<dbReference type="InterPro" id="IPR027417">
    <property type="entry name" value="P-loop_NTPase"/>
</dbReference>
<dbReference type="Gene3D" id="3.10.410.10">
    <property type="entry name" value="Formyltetrahydrofolate synthetase, domain 3"/>
    <property type="match status" value="1"/>
</dbReference>
<dbReference type="GO" id="GO:0004329">
    <property type="term" value="F:formate-tetrahydrofolate ligase activity"/>
    <property type="evidence" value="ECO:0007669"/>
    <property type="project" value="UniProtKB-EC"/>
</dbReference>
<keyword evidence="4" id="KW-0436">Ligase</keyword>
<dbReference type="HAMAP" id="MF_01543">
    <property type="entry name" value="FTHFS"/>
    <property type="match status" value="1"/>
</dbReference>
<dbReference type="PROSITE" id="PS00722">
    <property type="entry name" value="FTHFS_2"/>
    <property type="match status" value="1"/>
</dbReference>
<dbReference type="InterPro" id="IPR020628">
    <property type="entry name" value="Formate_THF_ligase_CS"/>
</dbReference>
<dbReference type="GO" id="GO:0035999">
    <property type="term" value="P:tetrahydrofolate interconversion"/>
    <property type="evidence" value="ECO:0007669"/>
    <property type="project" value="UniProtKB-UniPathway"/>
</dbReference>
<dbReference type="GO" id="GO:0005524">
    <property type="term" value="F:ATP binding"/>
    <property type="evidence" value="ECO:0007669"/>
    <property type="project" value="UniProtKB-KW"/>
</dbReference>
<dbReference type="EMBL" id="UINC01002711">
    <property type="protein sequence ID" value="SUZ99531.1"/>
    <property type="molecule type" value="Genomic_DNA"/>
</dbReference>
<evidence type="ECO:0000256" key="3">
    <source>
        <dbReference type="ARBA" id="ARBA00022563"/>
    </source>
</evidence>
<evidence type="ECO:0000256" key="4">
    <source>
        <dbReference type="ARBA" id="ARBA00022598"/>
    </source>
</evidence>
<dbReference type="Gene3D" id="3.30.1510.10">
    <property type="entry name" value="Domain 2, N(10)-formyltetrahydrofolate synthetase"/>
    <property type="match status" value="1"/>
</dbReference>
<dbReference type="SUPFAM" id="SSF52540">
    <property type="entry name" value="P-loop containing nucleoside triphosphate hydrolases"/>
    <property type="match status" value="1"/>
</dbReference>
<reference evidence="7" key="1">
    <citation type="submission" date="2018-05" db="EMBL/GenBank/DDBJ databases">
        <authorList>
            <person name="Lanie J.A."/>
            <person name="Ng W.-L."/>
            <person name="Kazmierczak K.M."/>
            <person name="Andrzejewski T.M."/>
            <person name="Davidsen T.M."/>
            <person name="Wayne K.J."/>
            <person name="Tettelin H."/>
            <person name="Glass J.I."/>
            <person name="Rusch D."/>
            <person name="Podicherti R."/>
            <person name="Tsui H.-C.T."/>
            <person name="Winkler M.E."/>
        </authorList>
    </citation>
    <scope>NUCLEOTIDE SEQUENCE</scope>
</reference>
<evidence type="ECO:0000256" key="2">
    <source>
        <dbReference type="ARBA" id="ARBA00012295"/>
    </source>
</evidence>
<dbReference type="Gene3D" id="3.40.50.300">
    <property type="entry name" value="P-loop containing nucleotide triphosphate hydrolases"/>
    <property type="match status" value="1"/>
</dbReference>
<accession>A0A381S8A7</accession>
<dbReference type="NCBIfam" id="NF010030">
    <property type="entry name" value="PRK13505.1"/>
    <property type="match status" value="1"/>
</dbReference>
<dbReference type="Pfam" id="PF01268">
    <property type="entry name" value="FTHFS"/>
    <property type="match status" value="1"/>
</dbReference>
<sequence length="562" mass="58675">MPGLFYRVDQRYILVPGDDVEPITKIADGLGLDPDHLVPYGRYKAKISLDAMKDPANQKGKLVVVTGITPTPAGEGKTTTAIGLTQGMGKLGHNVSVNLREPTLGPIFGIKGGGTGGGMARVVPEDEINIHFTGDAHAVGSAHNLLAALVENVVFRGSVPGLDAGGLMWNRVTDASDRGLRQMVSGVGGSGYGPLREARFDIVSASEIMAILALAAGPGDLRERLSRIVVGETSDGEPVTVAQLKVAGALMTLLHQTVMPNLVQTMEGQPSIIHAGPFGNIAHGCSSIIADRMAMGYADYVITEAGFASDLGFEKFMHIKTRQSGLPPSAAVLVASARALKWHGGTRRRDLGNPDAGAVVAGGANLTHHVGIVKGFGLPCVVAINRFATDSAEELAAVKQIAMDAGATAAVECDGFAQGGAGGEELAQAVVDASQGVPQITYAYPSDASAQDKVLALAQKIYNAADVSWSPEAQRRLQYFESKGWGHLPICMAKTHLSISHDQTLKGRPGGYTFPITDIRASVGAGFLYALAGRIETLPGLPTRPRALDMDVTPEGEVLGLS</sequence>